<dbReference type="EMBL" id="BSFM01000017">
    <property type="protein sequence ID" value="GLK85750.1"/>
    <property type="molecule type" value="Genomic_DNA"/>
</dbReference>
<organism evidence="1 2">
    <name type="scientific">Ancylobacter defluvii</name>
    <dbReference type="NCBI Taxonomy" id="1282440"/>
    <lineage>
        <taxon>Bacteria</taxon>
        <taxon>Pseudomonadati</taxon>
        <taxon>Pseudomonadota</taxon>
        <taxon>Alphaproteobacteria</taxon>
        <taxon>Hyphomicrobiales</taxon>
        <taxon>Xanthobacteraceae</taxon>
        <taxon>Ancylobacter</taxon>
    </lineage>
</organism>
<evidence type="ECO:0000313" key="1">
    <source>
        <dbReference type="EMBL" id="GLK85750.1"/>
    </source>
</evidence>
<dbReference type="AlphaFoldDB" id="A0A9W6NCK9"/>
<dbReference type="Proteomes" id="UP001143330">
    <property type="component" value="Unassembled WGS sequence"/>
</dbReference>
<reference evidence="1" key="1">
    <citation type="journal article" date="2014" name="Int. J. Syst. Evol. Microbiol.">
        <title>Complete genome sequence of Corynebacterium casei LMG S-19264T (=DSM 44701T), isolated from a smear-ripened cheese.</title>
        <authorList>
            <consortium name="US DOE Joint Genome Institute (JGI-PGF)"/>
            <person name="Walter F."/>
            <person name="Albersmeier A."/>
            <person name="Kalinowski J."/>
            <person name="Ruckert C."/>
        </authorList>
    </citation>
    <scope>NUCLEOTIDE SEQUENCE</scope>
    <source>
        <strain evidence="1">VKM B-2789</strain>
    </source>
</reference>
<gene>
    <name evidence="1" type="ORF">GCM10017653_38200</name>
</gene>
<evidence type="ECO:0000313" key="2">
    <source>
        <dbReference type="Proteomes" id="UP001143330"/>
    </source>
</evidence>
<keyword evidence="2" id="KW-1185">Reference proteome</keyword>
<sequence>MLSDNTPAPAEPPVYRPNEILLYGVKLNAGCTFADIPFDPGVASDRPGIVLRLQAHKAEDPPAARPLGDEQVSFIVAYGYGFEGSCYRFDRPRLLFLAPAVASRKAEGCGFDESYEMWRITSKTMLLDVSIATGLAEELILAANLPGNRLPNTYGNHMELAHRGGRLNRGGGS</sequence>
<name>A0A9W6NCK9_9HYPH</name>
<comment type="caution">
    <text evidence="1">The sequence shown here is derived from an EMBL/GenBank/DDBJ whole genome shotgun (WGS) entry which is preliminary data.</text>
</comment>
<reference evidence="1" key="2">
    <citation type="submission" date="2023-01" db="EMBL/GenBank/DDBJ databases">
        <authorList>
            <person name="Sun Q."/>
            <person name="Evtushenko L."/>
        </authorList>
    </citation>
    <scope>NUCLEOTIDE SEQUENCE</scope>
    <source>
        <strain evidence="1">VKM B-2789</strain>
    </source>
</reference>
<protein>
    <submittedName>
        <fullName evidence="1">Uncharacterized protein</fullName>
    </submittedName>
</protein>
<proteinExistence type="predicted"/>
<dbReference type="RefSeq" id="WP_213359490.1">
    <property type="nucleotide sequence ID" value="NZ_BSFM01000017.1"/>
</dbReference>
<accession>A0A9W6NCK9</accession>